<dbReference type="EMBL" id="CM047746">
    <property type="protein sequence ID" value="KAJ0021536.1"/>
    <property type="molecule type" value="Genomic_DNA"/>
</dbReference>
<sequence length="490" mass="53804">MAQDENQFIYHGFNEANLHLDGIAKILPSVPSEVNLSGHGMAFVISPTTDFSQAVASAYLGLFNISNSGRPTNHTLAVELDTVQSGEFKDINGNHVGIDVNSLESIDSAPASYFSDKEGKNESLELASGNSIQIWIDYNGVEKLLHVTLAPIRTPKPKRPLLSKLIDVSEILLDSMYIGFSASTGTRKSDHYVLGWSFNESGQSQNLDISKLPSLPPTRKARVKTDPLIIVLPVAGLVVLTIIGGAVYIVRKKRYEEAYEDWEKEYGPHRISYKNLYEATKGFKDKELIGQGGFGKVYRGVLPSTNLQIAVKRVTHDSVGGMKQFVAEIVLMRRLTHRNLLLKTGKATTSTDVFAFGTFMLEVACGKRPMAMEPGEKGLVDWVTDFLKRGAIVDASDPRLEGIYVEEEMELVLKLGLYCSDSKPESRPSMKQVIRYLDGSVMLPNSPPGSIAIGEFTTRNEPPDMSFHSLVGSSSSYTMSTNDSILTAGR</sequence>
<proteinExistence type="predicted"/>
<evidence type="ECO:0000313" key="2">
    <source>
        <dbReference type="Proteomes" id="UP001163603"/>
    </source>
</evidence>
<keyword evidence="2" id="KW-1185">Reference proteome</keyword>
<dbReference type="Proteomes" id="UP001163603">
    <property type="component" value="Chromosome 11"/>
</dbReference>
<evidence type="ECO:0000313" key="1">
    <source>
        <dbReference type="EMBL" id="KAJ0021536.1"/>
    </source>
</evidence>
<reference evidence="2" key="1">
    <citation type="journal article" date="2023" name="G3 (Bethesda)">
        <title>Genome assembly and association tests identify interacting loci associated with vigor, precocity, and sex in interspecific pistachio rootstocks.</title>
        <authorList>
            <person name="Palmer W."/>
            <person name="Jacygrad E."/>
            <person name="Sagayaradj S."/>
            <person name="Cavanaugh K."/>
            <person name="Han R."/>
            <person name="Bertier L."/>
            <person name="Beede B."/>
            <person name="Kafkas S."/>
            <person name="Golino D."/>
            <person name="Preece J."/>
            <person name="Michelmore R."/>
        </authorList>
    </citation>
    <scope>NUCLEOTIDE SEQUENCE [LARGE SCALE GENOMIC DNA]</scope>
</reference>
<comment type="caution">
    <text evidence="1">The sequence shown here is derived from an EMBL/GenBank/DDBJ whole genome shotgun (WGS) entry which is preliminary data.</text>
</comment>
<name>A0ACC0XQM1_9ROSI</name>
<organism evidence="1 2">
    <name type="scientific">Pistacia integerrima</name>
    <dbReference type="NCBI Taxonomy" id="434235"/>
    <lineage>
        <taxon>Eukaryota</taxon>
        <taxon>Viridiplantae</taxon>
        <taxon>Streptophyta</taxon>
        <taxon>Embryophyta</taxon>
        <taxon>Tracheophyta</taxon>
        <taxon>Spermatophyta</taxon>
        <taxon>Magnoliopsida</taxon>
        <taxon>eudicotyledons</taxon>
        <taxon>Gunneridae</taxon>
        <taxon>Pentapetalae</taxon>
        <taxon>rosids</taxon>
        <taxon>malvids</taxon>
        <taxon>Sapindales</taxon>
        <taxon>Anacardiaceae</taxon>
        <taxon>Pistacia</taxon>
    </lineage>
</organism>
<accession>A0ACC0XQM1</accession>
<protein>
    <submittedName>
        <fullName evidence="1">Uncharacterized protein</fullName>
    </submittedName>
</protein>
<gene>
    <name evidence="1" type="ORF">Pint_32771</name>
</gene>